<reference evidence="1 2" key="1">
    <citation type="submission" date="2020-08" db="EMBL/GenBank/DDBJ databases">
        <authorList>
            <person name="Liu C."/>
            <person name="Sun Q."/>
        </authorList>
    </citation>
    <scope>NUCLEOTIDE SEQUENCE [LARGE SCALE GENOMIC DNA]</scope>
    <source>
        <strain evidence="1 2">NSJ-22</strain>
    </source>
</reference>
<dbReference type="EMBL" id="JACRWG010000080">
    <property type="protein sequence ID" value="MBC6010956.1"/>
    <property type="molecule type" value="Genomic_DNA"/>
</dbReference>
<name>A0ABR7KDZ9_9FIRM</name>
<sequence>MLYKMNMNYMELSGIDPSSLRGKREVMNVKRKNHALSLELLDLKNDYLKKRNKLYDDLDRAENGLQVYLTHYGKGMKLGSKKSDVEIPRLNYRTDERFIDYKKVEDNLLEKVMKGVSDNETV</sequence>
<gene>
    <name evidence="1" type="ORF">H8909_12125</name>
</gene>
<dbReference type="RefSeq" id="WP_187013006.1">
    <property type="nucleotide sequence ID" value="NZ_JACRWG010000080.1"/>
</dbReference>
<evidence type="ECO:0000313" key="1">
    <source>
        <dbReference type="EMBL" id="MBC6010956.1"/>
    </source>
</evidence>
<keyword evidence="2" id="KW-1185">Reference proteome</keyword>
<dbReference type="Proteomes" id="UP000603474">
    <property type="component" value="Unassembled WGS sequence"/>
</dbReference>
<protein>
    <submittedName>
        <fullName evidence="1">Uncharacterized protein</fullName>
    </submittedName>
</protein>
<proteinExistence type="predicted"/>
<comment type="caution">
    <text evidence="1">The sequence shown here is derived from an EMBL/GenBank/DDBJ whole genome shotgun (WGS) entry which is preliminary data.</text>
</comment>
<organism evidence="1 2">
    <name type="scientific">Catenibacterium faecis</name>
    <dbReference type="NCBI Taxonomy" id="2764323"/>
    <lineage>
        <taxon>Bacteria</taxon>
        <taxon>Bacillati</taxon>
        <taxon>Bacillota</taxon>
        <taxon>Erysipelotrichia</taxon>
        <taxon>Erysipelotrichales</taxon>
        <taxon>Coprobacillaceae</taxon>
        <taxon>Catenibacterium</taxon>
    </lineage>
</organism>
<evidence type="ECO:0000313" key="2">
    <source>
        <dbReference type="Proteomes" id="UP000603474"/>
    </source>
</evidence>
<accession>A0ABR7KDZ9</accession>